<accession>A0A7X6HZ37</accession>
<organism evidence="5 6">
    <name type="scientific">Streptomyces lonarensis</name>
    <dbReference type="NCBI Taxonomy" id="700599"/>
    <lineage>
        <taxon>Bacteria</taxon>
        <taxon>Bacillati</taxon>
        <taxon>Actinomycetota</taxon>
        <taxon>Actinomycetes</taxon>
        <taxon>Kitasatosporales</taxon>
        <taxon>Streptomycetaceae</taxon>
        <taxon>Streptomyces</taxon>
    </lineage>
</organism>
<comment type="caution">
    <text evidence="5">The sequence shown here is derived from an EMBL/GenBank/DDBJ whole genome shotgun (WGS) entry which is preliminary data.</text>
</comment>
<evidence type="ECO:0000256" key="2">
    <source>
        <dbReference type="ARBA" id="ARBA00035108"/>
    </source>
</evidence>
<evidence type="ECO:0000256" key="1">
    <source>
        <dbReference type="ARBA" id="ARBA00022987"/>
    </source>
</evidence>
<keyword evidence="1" id="KW-0304">Gas vesicle</keyword>
<reference evidence="5 6" key="1">
    <citation type="submission" date="2020-03" db="EMBL/GenBank/DDBJ databases">
        <title>Draft genome of Streptomyces sp. ventii, isolated from the Axial Seamount in the Pacific Ocean, and resequencing of the two type strains Streptomyces lonarensis strain NCL 716 and Streptomyces bohaiensis strain 11A07.</title>
        <authorList>
            <person name="Loughran R.M."/>
            <person name="Pfannmuller K.M."/>
            <person name="Wasson B.J."/>
            <person name="Deadmond M.C."/>
            <person name="Paddock B.E."/>
            <person name="Koyack M.J."/>
            <person name="Gallegos D.A."/>
            <person name="Mitchell E.A."/>
            <person name="Ushijima B."/>
            <person name="Saw J.H."/>
            <person name="Mcphail K.L."/>
            <person name="Videau P."/>
        </authorList>
    </citation>
    <scope>NUCLEOTIDE SEQUENCE [LARGE SCALE GENOMIC DNA]</scope>
    <source>
        <strain evidence="5 6">NCL716</strain>
    </source>
</reference>
<gene>
    <name evidence="5" type="ORF">HCN56_11760</name>
</gene>
<dbReference type="GO" id="GO:0031411">
    <property type="term" value="C:gas vesicle"/>
    <property type="evidence" value="ECO:0007669"/>
    <property type="project" value="UniProtKB-SubCell"/>
</dbReference>
<dbReference type="Pfam" id="PF05121">
    <property type="entry name" value="GvpK"/>
    <property type="match status" value="1"/>
</dbReference>
<name>A0A7X6HZ37_9ACTN</name>
<dbReference type="EMBL" id="JAAVJD010000072">
    <property type="protein sequence ID" value="NJQ06241.1"/>
    <property type="molecule type" value="Genomic_DNA"/>
</dbReference>
<feature type="region of interest" description="Disordered" evidence="4">
    <location>
        <begin position="29"/>
        <end position="49"/>
    </location>
</feature>
<evidence type="ECO:0000256" key="3">
    <source>
        <dbReference type="ARBA" id="ARBA00035659"/>
    </source>
</evidence>
<proteinExistence type="inferred from homology"/>
<dbReference type="InterPro" id="IPR007805">
    <property type="entry name" value="GvpK"/>
</dbReference>
<dbReference type="PANTHER" id="PTHR40137:SF2">
    <property type="entry name" value="PROTEIN GVPK 1"/>
    <property type="match status" value="1"/>
</dbReference>
<keyword evidence="6" id="KW-1185">Reference proteome</keyword>
<evidence type="ECO:0000313" key="5">
    <source>
        <dbReference type="EMBL" id="NJQ06241.1"/>
    </source>
</evidence>
<comment type="subcellular location">
    <subcellularLocation>
        <location evidence="2">Gas vesicle</location>
    </subcellularLocation>
</comment>
<dbReference type="AlphaFoldDB" id="A0A7X6HZ37"/>
<dbReference type="Proteomes" id="UP000578686">
    <property type="component" value="Unassembled WGS sequence"/>
</dbReference>
<protein>
    <submittedName>
        <fullName evidence="5">Gas vesicle protein K</fullName>
    </submittedName>
</protein>
<dbReference type="GO" id="GO:0031412">
    <property type="term" value="P:gas vesicle organization"/>
    <property type="evidence" value="ECO:0007669"/>
    <property type="project" value="InterPro"/>
</dbReference>
<evidence type="ECO:0000313" key="6">
    <source>
        <dbReference type="Proteomes" id="UP000578686"/>
    </source>
</evidence>
<comment type="similarity">
    <text evidence="3">Belongs to the gas vesicle GvpK family.</text>
</comment>
<dbReference type="PANTHER" id="PTHR40137">
    <property type="entry name" value="PROTEIN GVPK 1"/>
    <property type="match status" value="1"/>
</dbReference>
<evidence type="ECO:0000256" key="4">
    <source>
        <dbReference type="SAM" id="MobiDB-lite"/>
    </source>
</evidence>
<sequence>MPVPRAAAGADPVDDVLRESVRALSLAPITDITDASPGPGAAATRWETGPDTVDRDLIKLVLTVVELLRQLMERSALRRVDHGDLGEDQEERVGMTLMLLEERIEELSERHGLTMADLNLDLGPLGTLLPRRDQ</sequence>